<keyword evidence="8 12" id="KW-0210">Decarboxylase</keyword>
<accession>A0A0X3VPA0</accession>
<feature type="binding site" evidence="12">
    <location>
        <begin position="410"/>
        <end position="412"/>
    </location>
    <ligand>
        <name>substrate</name>
    </ligand>
</feature>
<evidence type="ECO:0000256" key="7">
    <source>
        <dbReference type="ARBA" id="ARBA00022741"/>
    </source>
</evidence>
<feature type="binding site" evidence="12">
    <location>
        <begin position="296"/>
        <end position="301"/>
    </location>
    <ligand>
        <name>GTP</name>
        <dbReference type="ChEBI" id="CHEBI:37565"/>
    </ligand>
</feature>
<dbReference type="Gene3D" id="3.40.449.10">
    <property type="entry name" value="Phosphoenolpyruvate Carboxykinase, domain 1"/>
    <property type="match status" value="1"/>
</dbReference>
<feature type="active site" evidence="12">
    <location>
        <position position="297"/>
    </location>
</feature>
<dbReference type="RefSeq" id="WP_059147887.1">
    <property type="nucleotide sequence ID" value="NZ_LLZJ01000394.1"/>
</dbReference>
<feature type="binding site" evidence="12">
    <location>
        <position position="235"/>
    </location>
    <ligand>
        <name>Mn(2+)</name>
        <dbReference type="ChEBI" id="CHEBI:29035"/>
    </ligand>
</feature>
<dbReference type="PIRSF" id="PIRSF001348">
    <property type="entry name" value="PEP_carboxykinase_GTP"/>
    <property type="match status" value="1"/>
</dbReference>
<dbReference type="AlphaFoldDB" id="A0A0X3VPA0"/>
<dbReference type="InterPro" id="IPR008210">
    <property type="entry name" value="PEP_carboxykinase_N"/>
</dbReference>
<feature type="binding site" evidence="12">
    <location>
        <begin position="538"/>
        <end position="541"/>
    </location>
    <ligand>
        <name>GTP</name>
        <dbReference type="ChEBI" id="CHEBI:37565"/>
    </ligand>
</feature>
<comment type="similarity">
    <text evidence="2 12">Belongs to the phosphoenolpyruvate carboxykinase [GTP] family.</text>
</comment>
<keyword evidence="10 12" id="KW-0464">Manganese</keyword>
<keyword evidence="9 12" id="KW-0342">GTP-binding</keyword>
<dbReference type="Gene3D" id="2.170.8.10">
    <property type="entry name" value="Phosphoenolpyruvate Carboxykinase, domain 2"/>
    <property type="match status" value="1"/>
</dbReference>
<reference evidence="17" key="1">
    <citation type="submission" date="2015-10" db="EMBL/GenBank/DDBJ databases">
        <authorList>
            <person name="Ju K.-S."/>
            <person name="Doroghazi J.R."/>
            <person name="Metcalf W.W."/>
        </authorList>
    </citation>
    <scope>NUCLEOTIDE SEQUENCE [LARGE SCALE GENOMIC DNA]</scope>
    <source>
        <strain evidence="17">NRRL F-8817</strain>
    </source>
</reference>
<feature type="binding site" evidence="12">
    <location>
        <position position="412"/>
    </location>
    <ligand>
        <name>GTP</name>
        <dbReference type="ChEBI" id="CHEBI:37565"/>
    </ligand>
</feature>
<dbReference type="SUPFAM" id="SSF68923">
    <property type="entry name" value="PEP carboxykinase N-terminal domain"/>
    <property type="match status" value="1"/>
</dbReference>
<comment type="caution">
    <text evidence="16">The sequence shown here is derived from an EMBL/GenBank/DDBJ whole genome shotgun (WGS) entry which is preliminary data.</text>
</comment>
<organism evidence="16 17">
    <name type="scientific">Streptomyces violaceusniger</name>
    <dbReference type="NCBI Taxonomy" id="68280"/>
    <lineage>
        <taxon>Bacteria</taxon>
        <taxon>Bacillati</taxon>
        <taxon>Actinomycetota</taxon>
        <taxon>Actinomycetes</taxon>
        <taxon>Kitasatosporales</taxon>
        <taxon>Streptomycetaceae</taxon>
        <taxon>Streptomyces</taxon>
        <taxon>Streptomyces violaceusniger group</taxon>
    </lineage>
</organism>
<dbReference type="EC" id="4.1.1.32" evidence="12"/>
<evidence type="ECO:0000313" key="17">
    <source>
        <dbReference type="Proteomes" id="UP000053413"/>
    </source>
</evidence>
<evidence type="ECO:0000256" key="4">
    <source>
        <dbReference type="ARBA" id="ARBA00022432"/>
    </source>
</evidence>
<evidence type="ECO:0000256" key="13">
    <source>
        <dbReference type="SAM" id="MobiDB-lite"/>
    </source>
</evidence>
<feature type="region of interest" description="Disordered" evidence="13">
    <location>
        <begin position="263"/>
        <end position="283"/>
    </location>
</feature>
<evidence type="ECO:0000256" key="1">
    <source>
        <dbReference type="ARBA" id="ARBA00004742"/>
    </source>
</evidence>
<keyword evidence="7 12" id="KW-0547">Nucleotide-binding</keyword>
<dbReference type="Gene3D" id="3.90.228.20">
    <property type="match status" value="1"/>
</dbReference>
<evidence type="ECO:0000256" key="9">
    <source>
        <dbReference type="ARBA" id="ARBA00023134"/>
    </source>
</evidence>
<dbReference type="GO" id="GO:0042594">
    <property type="term" value="P:response to starvation"/>
    <property type="evidence" value="ECO:0007669"/>
    <property type="project" value="TreeGrafter"/>
</dbReference>
<dbReference type="UniPathway" id="UPA00138"/>
<dbReference type="FunFam" id="2.170.8.10:FF:000003">
    <property type="entry name" value="Phosphoenolpyruvate carboxykinase [GTP]"/>
    <property type="match status" value="1"/>
</dbReference>
<dbReference type="InterPro" id="IPR008209">
    <property type="entry name" value="PEP_carboxykinase_GTP"/>
</dbReference>
<keyword evidence="11 12" id="KW-0456">Lyase</keyword>
<evidence type="ECO:0000256" key="8">
    <source>
        <dbReference type="ARBA" id="ARBA00022793"/>
    </source>
</evidence>
<dbReference type="GO" id="GO:0033993">
    <property type="term" value="P:response to lipid"/>
    <property type="evidence" value="ECO:0007669"/>
    <property type="project" value="TreeGrafter"/>
</dbReference>
<keyword evidence="5 12" id="KW-0963">Cytoplasm</keyword>
<dbReference type="InterPro" id="IPR035078">
    <property type="entry name" value="PEP_carboxykinase_GTP_N"/>
</dbReference>
<feature type="binding site" evidence="12">
    <location>
        <position position="255"/>
    </location>
    <ligand>
        <name>Mn(2+)</name>
        <dbReference type="ChEBI" id="CHEBI:29035"/>
    </ligand>
</feature>
<comment type="subunit">
    <text evidence="3 12">Monomer.</text>
</comment>
<comment type="subcellular location">
    <subcellularLocation>
        <location evidence="12">Cytoplasm</location>
    </subcellularLocation>
</comment>
<keyword evidence="16" id="KW-0808">Transferase</keyword>
<dbReference type="GO" id="GO:0071333">
    <property type="term" value="P:cellular response to glucose stimulus"/>
    <property type="evidence" value="ECO:0007669"/>
    <property type="project" value="TreeGrafter"/>
</dbReference>
<dbReference type="Proteomes" id="UP000053413">
    <property type="component" value="Unassembled WGS sequence"/>
</dbReference>
<protein>
    <recommendedName>
        <fullName evidence="12">Phosphoenolpyruvate carboxykinase [GTP]</fullName>
        <shortName evidence="12">PEP carboxykinase</shortName>
        <shortName evidence="12">PEPCK</shortName>
        <ecNumber evidence="12">4.1.1.32</ecNumber>
    </recommendedName>
    <alternativeName>
        <fullName evidence="12">GTP-dependent phosphoenolpyruvate carboxykinase</fullName>
        <shortName evidence="12">GTP-PEPCK</shortName>
    </alternativeName>
</protein>
<keyword evidence="4 12" id="KW-0312">Gluconeogenesis</keyword>
<dbReference type="EMBL" id="LLZJ01000394">
    <property type="protein sequence ID" value="KUL46404.1"/>
    <property type="molecule type" value="Genomic_DNA"/>
</dbReference>
<dbReference type="GO" id="GO:0004613">
    <property type="term" value="F:phosphoenolpyruvate carboxykinase (GTP) activity"/>
    <property type="evidence" value="ECO:0007669"/>
    <property type="project" value="UniProtKB-UniRule"/>
</dbReference>
<dbReference type="InterPro" id="IPR013035">
    <property type="entry name" value="PEP_carboxykinase_C"/>
</dbReference>
<comment type="function">
    <text evidence="12">Catalyzes the conversion of oxaloacetate (OAA) to phosphoenolpyruvate (PEP), the rate-limiting step in the metabolic pathway that produces glucose from lactate and other precursors derived from the citric acid cycle.</text>
</comment>
<feature type="binding site" evidence="12">
    <location>
        <position position="320"/>
    </location>
    <ligand>
        <name>Mn(2+)</name>
        <dbReference type="ChEBI" id="CHEBI:29035"/>
    </ligand>
</feature>
<feature type="binding site" evidence="12">
    <location>
        <position position="443"/>
    </location>
    <ligand>
        <name>GTP</name>
        <dbReference type="ChEBI" id="CHEBI:37565"/>
    </ligand>
</feature>
<dbReference type="GO" id="GO:0046327">
    <property type="term" value="P:glycerol biosynthetic process from pyruvate"/>
    <property type="evidence" value="ECO:0007669"/>
    <property type="project" value="TreeGrafter"/>
</dbReference>
<dbReference type="FunFam" id="3.40.449.10:FF:000005">
    <property type="entry name" value="Phosphoenolpyruvate carboxykinase [GTP]"/>
    <property type="match status" value="1"/>
</dbReference>
<keyword evidence="16" id="KW-0670">Pyruvate</keyword>
<proteinExistence type="inferred from homology"/>
<sequence>MAPSNVASSLTTTPSPTNHQELVSWVGEIAALTQPDRVVWCDGSEAEYDRLCAELVEKGTFTRLDPIKRPNSYYAASDPSDVARVEDRTFICSEKEADAGPTNHWKHPDEMREIFAGEQGVFRGSMRGRTMYVVPFCMGPLGSPLSAIGVEITDSAYVAVSMRTMTRMGQEVLDVLGDEGFFVKAVHTLGAPLEPGQADVPWPCNPTKYISHFPEAREIWSYGSGYGGNALLGKKCYALRIASVMARDEGWLAEHMLILKLTPPPNKTADQRSSFEGGGGRREGESKYVAAAFPSACGKTNLAMLEPTIRGWTVETIGDDIAWMRFGEDGRLYAINPEAGFFGVAPGTGEHTNANAMKTLWGNSVFTNVALTDDGDVWWEGMTEEPPAHLTDWKGNDWTPASETPAAHPNARFTVPAGQCPIIAPEWEDPKGVPISAILFGGRRASAVPLVTESFDWQHGVFLGANVASEKTAAAEGKVGELRRDPFAMLPFCGYNMGDYMAHWVKVGKNADAAKLPKIYYVNWFRKDADGHFVWPGFGENSRVLKWIVDRLDGKAEGVESPIGVLPTPEALDTDGLDLGDAELKLLLTVDKEVWREEAGLVPDHLNTFGEHTPKEMWDEYHALVKRLG</sequence>
<keyword evidence="16" id="KW-0418">Kinase</keyword>
<dbReference type="GO" id="GO:0030145">
    <property type="term" value="F:manganese ion binding"/>
    <property type="evidence" value="ECO:0007669"/>
    <property type="project" value="UniProtKB-UniRule"/>
</dbReference>
<feature type="binding site" evidence="12">
    <location>
        <position position="84"/>
    </location>
    <ligand>
        <name>substrate</name>
    </ligand>
</feature>
<feature type="binding site" evidence="12">
    <location>
        <position position="295"/>
    </location>
    <ligand>
        <name>substrate</name>
    </ligand>
</feature>
<dbReference type="InterPro" id="IPR018091">
    <property type="entry name" value="PEP_carboxykin_GTP_CS"/>
</dbReference>
<dbReference type="HAMAP" id="MF_00452">
    <property type="entry name" value="PEPCK_GTP"/>
    <property type="match status" value="1"/>
</dbReference>
<dbReference type="SUPFAM" id="SSF53795">
    <property type="entry name" value="PEP carboxykinase-like"/>
    <property type="match status" value="1"/>
</dbReference>
<dbReference type="PANTHER" id="PTHR11561">
    <property type="entry name" value="PHOSPHOENOLPYRUVATE CARBOXYKINASE"/>
    <property type="match status" value="1"/>
</dbReference>
<comment type="cofactor">
    <cofactor evidence="12">
        <name>Mn(2+)</name>
        <dbReference type="ChEBI" id="CHEBI:29035"/>
    </cofactor>
    <text evidence="12">Binds 1 Mn(2+) ion per subunit.</text>
</comment>
<evidence type="ECO:0000256" key="5">
    <source>
        <dbReference type="ARBA" id="ARBA00022490"/>
    </source>
</evidence>
<dbReference type="Pfam" id="PF17297">
    <property type="entry name" value="PEPCK_N"/>
    <property type="match status" value="1"/>
</dbReference>
<dbReference type="GO" id="GO:0019543">
    <property type="term" value="P:propionate catabolic process"/>
    <property type="evidence" value="ECO:0007669"/>
    <property type="project" value="TreeGrafter"/>
</dbReference>
<evidence type="ECO:0000256" key="12">
    <source>
        <dbReference type="HAMAP-Rule" id="MF_00452"/>
    </source>
</evidence>
<feature type="domain" description="Phosphoenolpyruvate carboxykinase GTP-utilising N-terminal" evidence="15">
    <location>
        <begin position="25"/>
        <end position="247"/>
    </location>
</feature>
<evidence type="ECO:0000256" key="11">
    <source>
        <dbReference type="ARBA" id="ARBA00023239"/>
    </source>
</evidence>
<dbReference type="GO" id="GO:0006107">
    <property type="term" value="P:oxaloacetate metabolic process"/>
    <property type="evidence" value="ECO:0007669"/>
    <property type="project" value="TreeGrafter"/>
</dbReference>
<dbReference type="PANTHER" id="PTHR11561:SF0">
    <property type="entry name" value="PHOSPHOENOLPYRUVATE CARBOXYKINASE [GTP]-RELATED"/>
    <property type="match status" value="1"/>
</dbReference>
<evidence type="ECO:0000256" key="3">
    <source>
        <dbReference type="ARBA" id="ARBA00011245"/>
    </source>
</evidence>
<comment type="pathway">
    <text evidence="1 12">Carbohydrate biosynthesis; gluconeogenesis.</text>
</comment>
<keyword evidence="6 12" id="KW-0479">Metal-binding</keyword>
<evidence type="ECO:0000259" key="15">
    <source>
        <dbReference type="Pfam" id="PF17297"/>
    </source>
</evidence>
<evidence type="ECO:0000256" key="10">
    <source>
        <dbReference type="ARBA" id="ARBA00023211"/>
    </source>
</evidence>
<feature type="domain" description="Phosphoenolpyruvate carboxykinase C-terminal P-loop" evidence="14">
    <location>
        <begin position="251"/>
        <end position="626"/>
    </location>
</feature>
<evidence type="ECO:0000313" key="16">
    <source>
        <dbReference type="EMBL" id="KUL46404.1"/>
    </source>
</evidence>
<comment type="catalytic activity">
    <reaction evidence="12">
        <text>oxaloacetate + GTP = phosphoenolpyruvate + GDP + CO2</text>
        <dbReference type="Rhea" id="RHEA:10388"/>
        <dbReference type="ChEBI" id="CHEBI:16452"/>
        <dbReference type="ChEBI" id="CHEBI:16526"/>
        <dbReference type="ChEBI" id="CHEBI:37565"/>
        <dbReference type="ChEBI" id="CHEBI:58189"/>
        <dbReference type="ChEBI" id="CHEBI:58702"/>
        <dbReference type="EC" id="4.1.1.32"/>
    </reaction>
</comment>
<dbReference type="NCBIfam" id="NF003253">
    <property type="entry name" value="PRK04210.1"/>
    <property type="match status" value="1"/>
</dbReference>
<evidence type="ECO:0000256" key="6">
    <source>
        <dbReference type="ARBA" id="ARBA00022723"/>
    </source>
</evidence>
<dbReference type="GO" id="GO:0016301">
    <property type="term" value="F:kinase activity"/>
    <property type="evidence" value="ECO:0007669"/>
    <property type="project" value="UniProtKB-KW"/>
</dbReference>
<dbReference type="GO" id="GO:0006094">
    <property type="term" value="P:gluconeogenesis"/>
    <property type="evidence" value="ECO:0007669"/>
    <property type="project" value="UniProtKB-UniRule"/>
</dbReference>
<dbReference type="InterPro" id="IPR035077">
    <property type="entry name" value="PEP_carboxykinase_GTP_C"/>
</dbReference>
<feature type="binding site" evidence="12">
    <location>
        <begin position="226"/>
        <end position="228"/>
    </location>
    <ligand>
        <name>substrate</name>
    </ligand>
</feature>
<dbReference type="Pfam" id="PF00821">
    <property type="entry name" value="PEPCK_GTP"/>
    <property type="match status" value="1"/>
</dbReference>
<dbReference type="CDD" id="cd00819">
    <property type="entry name" value="PEPCK_GTP"/>
    <property type="match status" value="1"/>
</dbReference>
<dbReference type="GO" id="GO:0005829">
    <property type="term" value="C:cytosol"/>
    <property type="evidence" value="ECO:0007669"/>
    <property type="project" value="TreeGrafter"/>
</dbReference>
<gene>
    <name evidence="12" type="primary">pckG</name>
    <name evidence="16" type="ORF">ADL28_35420</name>
</gene>
<dbReference type="PROSITE" id="PS00505">
    <property type="entry name" value="PEPCK_GTP"/>
    <property type="match status" value="1"/>
</dbReference>
<name>A0A0X3VPA0_STRVO</name>
<dbReference type="GeneID" id="97433738"/>
<evidence type="ECO:0000259" key="14">
    <source>
        <dbReference type="Pfam" id="PF00821"/>
    </source>
</evidence>
<dbReference type="GO" id="GO:0005525">
    <property type="term" value="F:GTP binding"/>
    <property type="evidence" value="ECO:0007669"/>
    <property type="project" value="UniProtKB-UniRule"/>
</dbReference>
<evidence type="ECO:0000256" key="2">
    <source>
        <dbReference type="ARBA" id="ARBA00005796"/>
    </source>
</evidence>